<gene>
    <name evidence="1" type="ORF">CR203_15715</name>
</gene>
<dbReference type="EMBL" id="PDOE01000007">
    <property type="protein sequence ID" value="RKL66336.1"/>
    <property type="molecule type" value="Genomic_DNA"/>
</dbReference>
<dbReference type="RefSeq" id="WP_110939118.1">
    <property type="nucleotide sequence ID" value="NZ_KZ614148.1"/>
</dbReference>
<proteinExistence type="predicted"/>
<evidence type="ECO:0008006" key="3">
    <source>
        <dbReference type="Google" id="ProtNLM"/>
    </source>
</evidence>
<dbReference type="Proteomes" id="UP000281498">
    <property type="component" value="Unassembled WGS sequence"/>
</dbReference>
<evidence type="ECO:0000313" key="1">
    <source>
        <dbReference type="EMBL" id="RKL66336.1"/>
    </source>
</evidence>
<evidence type="ECO:0000313" key="2">
    <source>
        <dbReference type="Proteomes" id="UP000281498"/>
    </source>
</evidence>
<accession>A0A3A9KNN5</accession>
<comment type="caution">
    <text evidence="1">The sequence shown here is derived from an EMBL/GenBank/DDBJ whole genome shotgun (WGS) entry which is preliminary data.</text>
</comment>
<sequence length="122" mass="14226">MKGEIHIGNFYIQKNRYDMKLNVKMEGTFSGKDDEEFVRAFTEEIKTLPVSEYDIEVDCSELNVSIPLPEHLHLLESNIHRFQKTGFKKILFIVQKSFSKSNCAFIENAKKTPIPQFQLIEI</sequence>
<reference evidence="1 2" key="1">
    <citation type="submission" date="2017-10" db="EMBL/GenBank/DDBJ databases">
        <title>Bacillus sp. nov., a halophilic bacterium isolated from a Keqin Lake.</title>
        <authorList>
            <person name="Wang H."/>
        </authorList>
    </citation>
    <scope>NUCLEOTIDE SEQUENCE [LARGE SCALE GENOMIC DNA]</scope>
    <source>
        <strain evidence="1 2">KCTC 13187</strain>
    </source>
</reference>
<protein>
    <recommendedName>
        <fullName evidence="3">STAS domain-containing protein</fullName>
    </recommendedName>
</protein>
<dbReference type="AlphaFoldDB" id="A0A3A9KNN5"/>
<name>A0A3A9KNN5_9BACI</name>
<organism evidence="1 2">
    <name type="scientific">Salipaludibacillus neizhouensis</name>
    <dbReference type="NCBI Taxonomy" id="885475"/>
    <lineage>
        <taxon>Bacteria</taxon>
        <taxon>Bacillati</taxon>
        <taxon>Bacillota</taxon>
        <taxon>Bacilli</taxon>
        <taxon>Bacillales</taxon>
        <taxon>Bacillaceae</taxon>
    </lineage>
</organism>
<keyword evidence="2" id="KW-1185">Reference proteome</keyword>